<name>A0A229UYB4_9BACL</name>
<proteinExistence type="predicted"/>
<protein>
    <submittedName>
        <fullName evidence="3">Polyketide synthase regulator</fullName>
    </submittedName>
</protein>
<organism evidence="3 4">
    <name type="scientific">Paenibacillus rigui</name>
    <dbReference type="NCBI Taxonomy" id="554312"/>
    <lineage>
        <taxon>Bacteria</taxon>
        <taxon>Bacillati</taxon>
        <taxon>Bacillota</taxon>
        <taxon>Bacilli</taxon>
        <taxon>Bacillales</taxon>
        <taxon>Paenibacillaceae</taxon>
        <taxon>Paenibacillus</taxon>
    </lineage>
</organism>
<dbReference type="Pfam" id="PF13556">
    <property type="entry name" value="HTH_30"/>
    <property type="match status" value="1"/>
</dbReference>
<dbReference type="InterPro" id="IPR051448">
    <property type="entry name" value="CdaR-like_regulators"/>
</dbReference>
<dbReference type="PANTHER" id="PTHR33744">
    <property type="entry name" value="CARBOHYDRATE DIACID REGULATOR"/>
    <property type="match status" value="1"/>
</dbReference>
<dbReference type="PANTHER" id="PTHR33744:SF1">
    <property type="entry name" value="DNA-BINDING TRANSCRIPTIONAL ACTIVATOR ADER"/>
    <property type="match status" value="1"/>
</dbReference>
<dbReference type="InterPro" id="IPR012914">
    <property type="entry name" value="PucR_dom"/>
</dbReference>
<dbReference type="Pfam" id="PF07905">
    <property type="entry name" value="PucR"/>
    <property type="match status" value="1"/>
</dbReference>
<gene>
    <name evidence="3" type="ORF">CF651_00410</name>
</gene>
<evidence type="ECO:0000313" key="4">
    <source>
        <dbReference type="Proteomes" id="UP000215509"/>
    </source>
</evidence>
<dbReference type="InterPro" id="IPR025736">
    <property type="entry name" value="PucR_C-HTH_dom"/>
</dbReference>
<comment type="caution">
    <text evidence="3">The sequence shown here is derived from an EMBL/GenBank/DDBJ whole genome shotgun (WGS) entry which is preliminary data.</text>
</comment>
<dbReference type="EMBL" id="NMQW01000001">
    <property type="protein sequence ID" value="OXM88363.1"/>
    <property type="molecule type" value="Genomic_DNA"/>
</dbReference>
<evidence type="ECO:0000259" key="1">
    <source>
        <dbReference type="Pfam" id="PF07905"/>
    </source>
</evidence>
<dbReference type="Gene3D" id="1.10.10.2840">
    <property type="entry name" value="PucR C-terminal helix-turn-helix domain"/>
    <property type="match status" value="1"/>
</dbReference>
<reference evidence="3 4" key="1">
    <citation type="submission" date="2017-07" db="EMBL/GenBank/DDBJ databases">
        <title>Genome sequencing and assembly of Paenibacillus rigui.</title>
        <authorList>
            <person name="Mayilraj S."/>
        </authorList>
    </citation>
    <scope>NUCLEOTIDE SEQUENCE [LARGE SCALE GENOMIC DNA]</scope>
    <source>
        <strain evidence="3 4">JCM 16352</strain>
    </source>
</reference>
<dbReference type="AlphaFoldDB" id="A0A229UYB4"/>
<sequence>MEEIVVKSEQTLTVRDILQRPLFLQAKLIAGNKGITRSVGWIHILEITNAKLFTNQHDLILTTGLGIHEHTEIRMMYLQELINQKAAGLCIELGPYLPSVPQDMIDLAEQHDFPLIVFETPVRFVDITQDIHALLINKQYQILKDLELFSRKLQQLTLESTNIQAILRLLHEHTSAQVIYYSLIDKPIFSPSVSPKIAQDLIARYRFEVDSNPSSSPENSLLTINEKKTIVSQPVICLGQTLSHVGIIVHDQAPTDYMVLLLDYAGKAVAHILLRKLFLEQKTSENHTQLINDILQYKVENEEQAMARIGLRPLNKGKYLFIAGIIEIEHSLIIDEEELEAKNQDIVVLLRSLLSKNGIYNLVLSKNNQIYLLCIRESFASAVSPTILKEPLLKTLEQLQNAIKHNLSKHIRIRSGFGLMKEQLVHTSQSFKEAFDALSVARKLPDAQTSPFYEEIGIYQLFKGMSDVQQLSYFVTYHLGDVIEYDKRNHSSLLETLDKFLSCMGAKQETAEQLFIHRQTLYHRLEKLEELLGENYLRPDNRICLEIALRAYDLLGKESSSE</sequence>
<dbReference type="InterPro" id="IPR042070">
    <property type="entry name" value="PucR_C-HTH_sf"/>
</dbReference>
<evidence type="ECO:0000259" key="2">
    <source>
        <dbReference type="Pfam" id="PF13556"/>
    </source>
</evidence>
<keyword evidence="4" id="KW-1185">Reference proteome</keyword>
<dbReference type="Proteomes" id="UP000215509">
    <property type="component" value="Unassembled WGS sequence"/>
</dbReference>
<evidence type="ECO:0000313" key="3">
    <source>
        <dbReference type="EMBL" id="OXM88363.1"/>
    </source>
</evidence>
<feature type="domain" description="PucR C-terminal helix-turn-helix" evidence="2">
    <location>
        <begin position="493"/>
        <end position="551"/>
    </location>
</feature>
<dbReference type="OrthoDB" id="143422at2"/>
<feature type="domain" description="Purine catabolism PurC-like" evidence="1">
    <location>
        <begin position="16"/>
        <end position="135"/>
    </location>
</feature>
<accession>A0A229UYB4</accession>